<proteinExistence type="predicted"/>
<dbReference type="KEGG" id="tob:V4D31_08090"/>
<sequence>MQGQHGVEKKVKTPFERVLERKDVAEEIKEELNMNRFLCEAISPF</sequence>
<reference evidence="1" key="1">
    <citation type="submission" date="2024-01" db="EMBL/GenBank/DDBJ databases">
        <title>The first autotrophic representatives of the genus Thermodesulfovibrio.</title>
        <authorList>
            <person name="Maltseva A.I."/>
            <person name="Elcheninov A.G."/>
            <person name="Kublanov I.V."/>
            <person name="Lebedinsky A.V."/>
            <person name="Frolov E.N."/>
        </authorList>
    </citation>
    <scope>NUCLEOTIDE SEQUENCE</scope>
    <source>
        <strain evidence="1">3462-1</strain>
    </source>
</reference>
<gene>
    <name evidence="1" type="ORF">V4D31_08090</name>
</gene>
<dbReference type="RefSeq" id="WP_353685940.1">
    <property type="nucleotide sequence ID" value="NZ_CP144374.1"/>
</dbReference>
<organism evidence="1">
    <name type="scientific">Thermodesulfovibrio obliviosus</name>
    <dbReference type="NCBI Taxonomy" id="3118332"/>
    <lineage>
        <taxon>Bacteria</taxon>
        <taxon>Pseudomonadati</taxon>
        <taxon>Nitrospirota</taxon>
        <taxon>Thermodesulfovibrionia</taxon>
        <taxon>Thermodesulfovibrionales</taxon>
        <taxon>Thermodesulfovibrionaceae</taxon>
        <taxon>Thermodesulfovibrio</taxon>
    </lineage>
</organism>
<dbReference type="AlphaFoldDB" id="A0AAU8H0W6"/>
<evidence type="ECO:0000313" key="1">
    <source>
        <dbReference type="EMBL" id="XCH48290.1"/>
    </source>
</evidence>
<accession>A0AAU8H0W6</accession>
<protein>
    <submittedName>
        <fullName evidence="1">Uncharacterized protein</fullName>
    </submittedName>
</protein>
<name>A0AAU8H0W6_9BACT</name>
<dbReference type="EMBL" id="CP144374">
    <property type="protein sequence ID" value="XCH48290.1"/>
    <property type="molecule type" value="Genomic_DNA"/>
</dbReference>